<dbReference type="Gene3D" id="1.10.730.10">
    <property type="entry name" value="Isoleucyl-tRNA Synthetase, Domain 1"/>
    <property type="match status" value="1"/>
</dbReference>
<gene>
    <name evidence="13" type="ORF">QBC34DRAFT_422412</name>
</gene>
<keyword evidence="3 10" id="KW-0436">Ligase</keyword>
<evidence type="ECO:0000313" key="13">
    <source>
        <dbReference type="EMBL" id="KAK4453225.1"/>
    </source>
</evidence>
<evidence type="ECO:0000256" key="9">
    <source>
        <dbReference type="ARBA" id="ARBA00068817"/>
    </source>
</evidence>
<comment type="similarity">
    <text evidence="1 10">Belongs to the class-I aminoacyl-tRNA synthetase family.</text>
</comment>
<dbReference type="SUPFAM" id="SSF47323">
    <property type="entry name" value="Anticodon-binding domain of a subclass of class I aminoacyl-tRNA synthetases"/>
    <property type="match status" value="1"/>
</dbReference>
<dbReference type="InterPro" id="IPR041872">
    <property type="entry name" value="Anticodon_Met"/>
</dbReference>
<dbReference type="EMBL" id="MU865921">
    <property type="protein sequence ID" value="KAK4453225.1"/>
    <property type="molecule type" value="Genomic_DNA"/>
</dbReference>
<evidence type="ECO:0000256" key="5">
    <source>
        <dbReference type="ARBA" id="ARBA00022840"/>
    </source>
</evidence>
<evidence type="ECO:0000256" key="2">
    <source>
        <dbReference type="ARBA" id="ARBA00012838"/>
    </source>
</evidence>
<dbReference type="CDD" id="cd00814">
    <property type="entry name" value="MetRS_core"/>
    <property type="match status" value="1"/>
</dbReference>
<dbReference type="InterPro" id="IPR014758">
    <property type="entry name" value="Met-tRNA_synth"/>
</dbReference>
<dbReference type="Gene3D" id="2.170.220.10">
    <property type="match status" value="1"/>
</dbReference>
<dbReference type="InterPro" id="IPR009080">
    <property type="entry name" value="tRNAsynth_Ia_anticodon-bd"/>
</dbReference>
<evidence type="ECO:0000313" key="14">
    <source>
        <dbReference type="Proteomes" id="UP001321760"/>
    </source>
</evidence>
<dbReference type="AlphaFoldDB" id="A0AAV9GZT4"/>
<evidence type="ECO:0000256" key="1">
    <source>
        <dbReference type="ARBA" id="ARBA00005594"/>
    </source>
</evidence>
<dbReference type="InterPro" id="IPR014729">
    <property type="entry name" value="Rossmann-like_a/b/a_fold"/>
</dbReference>
<feature type="domain" description="Methionyl-tRNA synthetase anticodon-binding" evidence="12">
    <location>
        <begin position="471"/>
        <end position="569"/>
    </location>
</feature>
<dbReference type="Pfam" id="PF19303">
    <property type="entry name" value="Anticodon_3"/>
    <property type="match status" value="1"/>
</dbReference>
<dbReference type="Gene3D" id="3.40.50.620">
    <property type="entry name" value="HUPs"/>
    <property type="match status" value="1"/>
</dbReference>
<evidence type="ECO:0000259" key="12">
    <source>
        <dbReference type="Pfam" id="PF19303"/>
    </source>
</evidence>
<keyword evidence="4 10" id="KW-0547">Nucleotide-binding</keyword>
<dbReference type="InterPro" id="IPR015413">
    <property type="entry name" value="Methionyl/Leucyl_tRNA_Synth"/>
</dbReference>
<dbReference type="Proteomes" id="UP001321760">
    <property type="component" value="Unassembled WGS sequence"/>
</dbReference>
<keyword evidence="14" id="KW-1185">Reference proteome</keyword>
<dbReference type="InterPro" id="IPR033911">
    <property type="entry name" value="MetRS_core"/>
</dbReference>
<evidence type="ECO:0000256" key="10">
    <source>
        <dbReference type="RuleBase" id="RU363039"/>
    </source>
</evidence>
<dbReference type="PANTHER" id="PTHR43326:SF1">
    <property type="entry name" value="METHIONINE--TRNA LIGASE, MITOCHONDRIAL"/>
    <property type="match status" value="1"/>
</dbReference>
<name>A0AAV9GZT4_9PEZI</name>
<evidence type="ECO:0000256" key="7">
    <source>
        <dbReference type="ARBA" id="ARBA00023146"/>
    </source>
</evidence>
<proteinExistence type="inferred from homology"/>
<dbReference type="GO" id="GO:0005524">
    <property type="term" value="F:ATP binding"/>
    <property type="evidence" value="ECO:0007669"/>
    <property type="project" value="UniProtKB-KW"/>
</dbReference>
<keyword evidence="6 10" id="KW-0648">Protein biosynthesis</keyword>
<dbReference type="SUPFAM" id="SSF52374">
    <property type="entry name" value="Nucleotidylyl transferase"/>
    <property type="match status" value="1"/>
</dbReference>
<organism evidence="13 14">
    <name type="scientific">Podospora aff. communis PSN243</name>
    <dbReference type="NCBI Taxonomy" id="3040156"/>
    <lineage>
        <taxon>Eukaryota</taxon>
        <taxon>Fungi</taxon>
        <taxon>Dikarya</taxon>
        <taxon>Ascomycota</taxon>
        <taxon>Pezizomycotina</taxon>
        <taxon>Sordariomycetes</taxon>
        <taxon>Sordariomycetidae</taxon>
        <taxon>Sordariales</taxon>
        <taxon>Podosporaceae</taxon>
        <taxon>Podospora</taxon>
    </lineage>
</organism>
<comment type="catalytic activity">
    <reaction evidence="8">
        <text>tRNA(Met) + L-methionine + ATP = L-methionyl-tRNA(Met) + AMP + diphosphate</text>
        <dbReference type="Rhea" id="RHEA:13481"/>
        <dbReference type="Rhea" id="RHEA-COMP:9667"/>
        <dbReference type="Rhea" id="RHEA-COMP:9698"/>
        <dbReference type="ChEBI" id="CHEBI:30616"/>
        <dbReference type="ChEBI" id="CHEBI:33019"/>
        <dbReference type="ChEBI" id="CHEBI:57844"/>
        <dbReference type="ChEBI" id="CHEBI:78442"/>
        <dbReference type="ChEBI" id="CHEBI:78530"/>
        <dbReference type="ChEBI" id="CHEBI:456215"/>
        <dbReference type="EC" id="6.1.1.10"/>
    </reaction>
</comment>
<comment type="caution">
    <text evidence="13">The sequence shown here is derived from an EMBL/GenBank/DDBJ whole genome shotgun (WGS) entry which is preliminary data.</text>
</comment>
<accession>A0AAV9GZT4</accession>
<feature type="domain" description="Methionyl/Leucyl tRNA synthetase" evidence="11">
    <location>
        <begin position="51"/>
        <end position="418"/>
    </location>
</feature>
<dbReference type="NCBIfam" id="TIGR00398">
    <property type="entry name" value="metG"/>
    <property type="match status" value="1"/>
</dbReference>
<dbReference type="PANTHER" id="PTHR43326">
    <property type="entry name" value="METHIONYL-TRNA SYNTHETASE"/>
    <property type="match status" value="1"/>
</dbReference>
<evidence type="ECO:0000256" key="4">
    <source>
        <dbReference type="ARBA" id="ARBA00022741"/>
    </source>
</evidence>
<keyword evidence="5 10" id="KW-0067">ATP-binding</keyword>
<evidence type="ECO:0000256" key="3">
    <source>
        <dbReference type="ARBA" id="ARBA00022598"/>
    </source>
</evidence>
<dbReference type="GO" id="GO:0005739">
    <property type="term" value="C:mitochondrion"/>
    <property type="evidence" value="ECO:0007669"/>
    <property type="project" value="UniProtKB-ARBA"/>
</dbReference>
<protein>
    <recommendedName>
        <fullName evidence="9">Probable methionine--tRNA ligase, mitochondrial</fullName>
        <ecNumber evidence="2">6.1.1.10</ecNumber>
    </recommendedName>
</protein>
<evidence type="ECO:0000259" key="11">
    <source>
        <dbReference type="Pfam" id="PF09334"/>
    </source>
</evidence>
<dbReference type="PRINTS" id="PR01041">
    <property type="entry name" value="TRNASYNTHMET"/>
</dbReference>
<sequence length="596" mass="67566">MEAIRISAARRALGGQFVLSLSRSWVCRSCRGLPVAFRQFSRSQTTSSKPYYVTTPIFYVNAAPHVGHMYSMVLADVLKRWQQLKGKPAILCTGTDEHGMKVQKAAALEDMAPKEFCDANAAKFKALAQKANISYDRFIRTTDADHMQAVEHFWFLLREKGLIYERKHSGWYCVSDECFYPESQIEKRQDPFTGEVFMASMETGNKVEWSEEMNYHFRMTALKAKLLEFYAKNPDWIVPATRMNHVVDWVKNHLEDLSISRPRERLSWGIRVPDDSSQTIYVWVDALINYITQAGFPGWTPGREMEGGWPADVHVIGKDIMRFHCVYWPALLLALDLPLPKQILSHAHWTMDRRKMSKSVGNVVNPTFAMDRWGVDTMRFYMVHDGGISDDADYNNSMISQRYKKHLQGGIGNLTGRIAASKSWGLPEAVGSEGAKFEGLTRFGGLLMPIANKSFQQLFTAHHLEMASVARTVGMRMQKLDLSGALQHLMDNVSRTNHLIDETAPWALVKDSGNPESRELLHRVIFLAAENIRISAILLQPFMPTKAAEVLDALGVSEDKRTIEYAKPYTDFDYGSPIVPIEKGAWSGIFPRLLEG</sequence>
<evidence type="ECO:0000256" key="8">
    <source>
        <dbReference type="ARBA" id="ARBA00047364"/>
    </source>
</evidence>
<dbReference type="GO" id="GO:0004825">
    <property type="term" value="F:methionine-tRNA ligase activity"/>
    <property type="evidence" value="ECO:0007669"/>
    <property type="project" value="UniProtKB-EC"/>
</dbReference>
<reference evidence="13" key="2">
    <citation type="submission" date="2023-05" db="EMBL/GenBank/DDBJ databases">
        <authorList>
            <consortium name="Lawrence Berkeley National Laboratory"/>
            <person name="Steindorff A."/>
            <person name="Hensen N."/>
            <person name="Bonometti L."/>
            <person name="Westerberg I."/>
            <person name="Brannstrom I.O."/>
            <person name="Guillou S."/>
            <person name="Cros-Aarteil S."/>
            <person name="Calhoun S."/>
            <person name="Haridas S."/>
            <person name="Kuo A."/>
            <person name="Mondo S."/>
            <person name="Pangilinan J."/>
            <person name="Riley R."/>
            <person name="Labutti K."/>
            <person name="Andreopoulos B."/>
            <person name="Lipzen A."/>
            <person name="Chen C."/>
            <person name="Yanf M."/>
            <person name="Daum C."/>
            <person name="Ng V."/>
            <person name="Clum A."/>
            <person name="Ohm R."/>
            <person name="Martin F."/>
            <person name="Silar P."/>
            <person name="Natvig D."/>
            <person name="Lalanne C."/>
            <person name="Gautier V."/>
            <person name="Ament-Velasquez S.L."/>
            <person name="Kruys A."/>
            <person name="Hutchinson M.I."/>
            <person name="Powell A.J."/>
            <person name="Barry K."/>
            <person name="Miller A.N."/>
            <person name="Grigoriev I.V."/>
            <person name="Debuchy R."/>
            <person name="Gladieux P."/>
            <person name="Thoren M.H."/>
            <person name="Johannesson H."/>
        </authorList>
    </citation>
    <scope>NUCLEOTIDE SEQUENCE</scope>
    <source>
        <strain evidence="13">PSN243</strain>
    </source>
</reference>
<dbReference type="InterPro" id="IPR023457">
    <property type="entry name" value="Met-tRNA_synth_2"/>
</dbReference>
<dbReference type="FunFam" id="2.170.220.10:FF:000001">
    <property type="entry name" value="methionine--tRNA ligase, mitochondrial"/>
    <property type="match status" value="1"/>
</dbReference>
<dbReference type="GO" id="GO:0006431">
    <property type="term" value="P:methionyl-tRNA aminoacylation"/>
    <property type="evidence" value="ECO:0007669"/>
    <property type="project" value="InterPro"/>
</dbReference>
<dbReference type="EC" id="6.1.1.10" evidence="2"/>
<dbReference type="Pfam" id="PF09334">
    <property type="entry name" value="tRNA-synt_1g"/>
    <property type="match status" value="1"/>
</dbReference>
<reference evidence="13" key="1">
    <citation type="journal article" date="2023" name="Mol. Phylogenet. Evol.">
        <title>Genome-scale phylogeny and comparative genomics of the fungal order Sordariales.</title>
        <authorList>
            <person name="Hensen N."/>
            <person name="Bonometti L."/>
            <person name="Westerberg I."/>
            <person name="Brannstrom I.O."/>
            <person name="Guillou S."/>
            <person name="Cros-Aarteil S."/>
            <person name="Calhoun S."/>
            <person name="Haridas S."/>
            <person name="Kuo A."/>
            <person name="Mondo S."/>
            <person name="Pangilinan J."/>
            <person name="Riley R."/>
            <person name="LaButti K."/>
            <person name="Andreopoulos B."/>
            <person name="Lipzen A."/>
            <person name="Chen C."/>
            <person name="Yan M."/>
            <person name="Daum C."/>
            <person name="Ng V."/>
            <person name="Clum A."/>
            <person name="Steindorff A."/>
            <person name="Ohm R.A."/>
            <person name="Martin F."/>
            <person name="Silar P."/>
            <person name="Natvig D.O."/>
            <person name="Lalanne C."/>
            <person name="Gautier V."/>
            <person name="Ament-Velasquez S.L."/>
            <person name="Kruys A."/>
            <person name="Hutchinson M.I."/>
            <person name="Powell A.J."/>
            <person name="Barry K."/>
            <person name="Miller A.N."/>
            <person name="Grigoriev I.V."/>
            <person name="Debuchy R."/>
            <person name="Gladieux P."/>
            <person name="Hiltunen Thoren M."/>
            <person name="Johannesson H."/>
        </authorList>
    </citation>
    <scope>NUCLEOTIDE SEQUENCE</scope>
    <source>
        <strain evidence="13">PSN243</strain>
    </source>
</reference>
<evidence type="ECO:0000256" key="6">
    <source>
        <dbReference type="ARBA" id="ARBA00022917"/>
    </source>
</evidence>
<keyword evidence="7 10" id="KW-0030">Aminoacyl-tRNA synthetase</keyword>